<dbReference type="InterPro" id="IPR049453">
    <property type="entry name" value="Memb_transporter_dom"/>
</dbReference>
<reference evidence="7 8" key="1">
    <citation type="submission" date="2012-10" db="EMBL/GenBank/DDBJ databases">
        <title>Genome sequencing of Tanticharoenia sakaeratensis NBRC 103193.</title>
        <authorList>
            <person name="Azuma Y."/>
            <person name="Hadano H."/>
            <person name="Hirakawa H."/>
            <person name="Matsushita K."/>
        </authorList>
    </citation>
    <scope>NUCLEOTIDE SEQUENCE [LARGE SCALE GENOMIC DNA]</scope>
    <source>
        <strain evidence="7 8">NBRC 103193</strain>
    </source>
</reference>
<dbReference type="GO" id="GO:0016020">
    <property type="term" value="C:membrane"/>
    <property type="evidence" value="ECO:0007669"/>
    <property type="project" value="UniProtKB-SubCell"/>
</dbReference>
<feature type="transmembrane region" description="Helical" evidence="5">
    <location>
        <begin position="75"/>
        <end position="92"/>
    </location>
</feature>
<feature type="transmembrane region" description="Helical" evidence="5">
    <location>
        <begin position="361"/>
        <end position="379"/>
    </location>
</feature>
<gene>
    <name evidence="7" type="ORF">Tasa_051_010</name>
</gene>
<evidence type="ECO:0000256" key="5">
    <source>
        <dbReference type="SAM" id="Phobius"/>
    </source>
</evidence>
<evidence type="ECO:0000256" key="1">
    <source>
        <dbReference type="ARBA" id="ARBA00004141"/>
    </source>
</evidence>
<dbReference type="EMBL" id="BALE01000051">
    <property type="protein sequence ID" value="GAN55605.1"/>
    <property type="molecule type" value="Genomic_DNA"/>
</dbReference>
<feature type="domain" description="Integral membrane bound transporter" evidence="6">
    <location>
        <begin position="362"/>
        <end position="478"/>
    </location>
</feature>
<evidence type="ECO:0000256" key="2">
    <source>
        <dbReference type="ARBA" id="ARBA00022692"/>
    </source>
</evidence>
<organism evidence="7 8">
    <name type="scientific">Tanticharoenia sakaeratensis NBRC 103193</name>
    <dbReference type="NCBI Taxonomy" id="1231623"/>
    <lineage>
        <taxon>Bacteria</taxon>
        <taxon>Pseudomonadati</taxon>
        <taxon>Pseudomonadota</taxon>
        <taxon>Alphaproteobacteria</taxon>
        <taxon>Acetobacterales</taxon>
        <taxon>Acetobacteraceae</taxon>
        <taxon>Tanticharoenia</taxon>
    </lineage>
</organism>
<dbReference type="STRING" id="1231623.Tasa_051_010"/>
<dbReference type="Proteomes" id="UP000032679">
    <property type="component" value="Unassembled WGS sequence"/>
</dbReference>
<evidence type="ECO:0000313" key="8">
    <source>
        <dbReference type="Proteomes" id="UP000032679"/>
    </source>
</evidence>
<dbReference type="OrthoDB" id="7491335at2"/>
<protein>
    <recommendedName>
        <fullName evidence="6">Integral membrane bound transporter domain-containing protein</fullName>
    </recommendedName>
</protein>
<accession>A0A0D6MQC8</accession>
<sequence length="615" mass="64283">MRAPSLSRLSHWLARRAVVLAPEQFGLAEGLRAAAITAVALLPSLLQRDPSMAWIAFAAFWACLLDPGGHMRDRARLFAGFLAGGVCAAWLGSVLGWLGFWPAAILIGLVGFGCGLSRSFSPGTALQCLLIGSVALAATGFPAAPRGALRVAIYFGCGCGFASIICLWIWRIRPFTPARRAVAAAFRLLGRMAADLSSGIMREAAHRQAVRAAIEQARGLATQLDAAHGTGAVRREIGSALACAERLFTAFLAIEHGLERAAYGAATPVQLRALSGLCASIASGLASRRLVQPRWPDALEAPSGAAAAPLAACRAAVTLLAEGGDEQGRELARPRGRVTPAIVRHAARTAIALLATDAACIMLHLGMSYWALIAALLVVQPSGGHTMIRSLERTLGSIAGAGLAAAMAAHLADRTPLVLASTVLAVLAIALRAVNYTLFVWFLTALFVLVADLVMPGPGIAWLRVEDNALGSAIALACVFAVLPERGAPDSERLLRAAAVSTLTYCALVLRGITQGTALDAAQRAAGVASIRAEYAGAGFPLLLGGGSTTGYREALRLIRQVGGEMTVRRFDIEQGMRAPDPAAAERVAELAHRLEQSDSKIEPLVREILPALGE</sequence>
<evidence type="ECO:0000256" key="4">
    <source>
        <dbReference type="ARBA" id="ARBA00023136"/>
    </source>
</evidence>
<evidence type="ECO:0000256" key="3">
    <source>
        <dbReference type="ARBA" id="ARBA00022989"/>
    </source>
</evidence>
<feature type="transmembrane region" description="Helical" evidence="5">
    <location>
        <begin position="128"/>
        <end position="145"/>
    </location>
</feature>
<dbReference type="AlphaFoldDB" id="A0A0D6MQC8"/>
<evidence type="ECO:0000259" key="6">
    <source>
        <dbReference type="Pfam" id="PF13515"/>
    </source>
</evidence>
<dbReference type="Pfam" id="PF13515">
    <property type="entry name" value="FUSC_2"/>
    <property type="match status" value="1"/>
</dbReference>
<keyword evidence="2 5" id="KW-0812">Transmembrane</keyword>
<comment type="subcellular location">
    <subcellularLocation>
        <location evidence="1">Membrane</location>
        <topology evidence="1">Multi-pass membrane protein</topology>
    </subcellularLocation>
</comment>
<keyword evidence="4 5" id="KW-0472">Membrane</keyword>
<feature type="transmembrane region" description="Helical" evidence="5">
    <location>
        <begin position="151"/>
        <end position="170"/>
    </location>
</feature>
<evidence type="ECO:0000313" key="7">
    <source>
        <dbReference type="EMBL" id="GAN55605.1"/>
    </source>
</evidence>
<keyword evidence="3 5" id="KW-1133">Transmembrane helix</keyword>
<feature type="transmembrane region" description="Helical" evidence="5">
    <location>
        <begin position="441"/>
        <end position="463"/>
    </location>
</feature>
<comment type="caution">
    <text evidence="7">The sequence shown here is derived from an EMBL/GenBank/DDBJ whole genome shotgun (WGS) entry which is preliminary data.</text>
</comment>
<dbReference type="RefSeq" id="WP_048850908.1">
    <property type="nucleotide sequence ID" value="NZ_BALE01000051.1"/>
</dbReference>
<keyword evidence="8" id="KW-1185">Reference proteome</keyword>
<feature type="transmembrane region" description="Helical" evidence="5">
    <location>
        <begin position="98"/>
        <end position="116"/>
    </location>
</feature>
<feature type="transmembrane region" description="Helical" evidence="5">
    <location>
        <begin position="417"/>
        <end position="434"/>
    </location>
</feature>
<name>A0A0D6MQC8_9PROT</name>
<proteinExistence type="predicted"/>